<accession>A0A6J5RVI5</accession>
<dbReference type="EMBL" id="LR797118">
    <property type="protein sequence ID" value="CAB4188026.1"/>
    <property type="molecule type" value="Genomic_DNA"/>
</dbReference>
<dbReference type="EMBL" id="LR797324">
    <property type="protein sequence ID" value="CAB4202379.1"/>
    <property type="molecule type" value="Genomic_DNA"/>
</dbReference>
<dbReference type="EMBL" id="LR797417">
    <property type="protein sequence ID" value="CAB4214836.1"/>
    <property type="molecule type" value="Genomic_DNA"/>
</dbReference>
<organism evidence="3">
    <name type="scientific">uncultured Caudovirales phage</name>
    <dbReference type="NCBI Taxonomy" id="2100421"/>
    <lineage>
        <taxon>Viruses</taxon>
        <taxon>Duplodnaviria</taxon>
        <taxon>Heunggongvirae</taxon>
        <taxon>Uroviricota</taxon>
        <taxon>Caudoviricetes</taxon>
        <taxon>Peduoviridae</taxon>
        <taxon>Maltschvirus</taxon>
        <taxon>Maltschvirus maltsch</taxon>
    </lineage>
</organism>
<evidence type="ECO:0000313" key="1">
    <source>
        <dbReference type="EMBL" id="CAB4184025.1"/>
    </source>
</evidence>
<proteinExistence type="predicted"/>
<evidence type="ECO:0000313" key="4">
    <source>
        <dbReference type="EMBL" id="CAB4214836.1"/>
    </source>
</evidence>
<dbReference type="EMBL" id="LR797050">
    <property type="protein sequence ID" value="CAB4184025.1"/>
    <property type="molecule type" value="Genomic_DNA"/>
</dbReference>
<sequence length="149" mass="14916">MAVTATPIFAQTPSISSLSMTAQTACSTRAPTATASLAAANIVELVGTSTNGLRIDSIQVNACGTGITTANAANIVGIWLWDGTTARLINEILVTAVTPSASAVAAFTTTLTFAQPLNLPSTYKLFASVGVTTTAAGTALQATAFGGAY</sequence>
<gene>
    <name evidence="1" type="ORF">UFOVP1107_43</name>
    <name evidence="2" type="ORF">UFOVP1171_44</name>
    <name evidence="3" type="ORF">UFOVP1375_8</name>
    <name evidence="4" type="ORF">UFOVP1471_38</name>
</gene>
<reference evidence="3" key="1">
    <citation type="submission" date="2020-05" db="EMBL/GenBank/DDBJ databases">
        <authorList>
            <person name="Chiriac C."/>
            <person name="Salcher M."/>
            <person name="Ghai R."/>
            <person name="Kavagutti S V."/>
        </authorList>
    </citation>
    <scope>NUCLEOTIDE SEQUENCE</scope>
</reference>
<name>A0A6J5RVI5_9CAUD</name>
<evidence type="ECO:0000313" key="3">
    <source>
        <dbReference type="EMBL" id="CAB4202379.1"/>
    </source>
</evidence>
<protein>
    <submittedName>
        <fullName evidence="3">Uncharacterized protein</fullName>
    </submittedName>
</protein>
<evidence type="ECO:0000313" key="2">
    <source>
        <dbReference type="EMBL" id="CAB4188026.1"/>
    </source>
</evidence>